<dbReference type="SMART" id="SM00448">
    <property type="entry name" value="REC"/>
    <property type="match status" value="1"/>
</dbReference>
<dbReference type="SUPFAM" id="SSF52172">
    <property type="entry name" value="CheY-like"/>
    <property type="match status" value="1"/>
</dbReference>
<evidence type="ECO:0000256" key="12">
    <source>
        <dbReference type="PROSITE-ProRule" id="PRU00169"/>
    </source>
</evidence>
<dbReference type="InterPro" id="IPR036097">
    <property type="entry name" value="HisK_dim/P_sf"/>
</dbReference>
<evidence type="ECO:0000259" key="16">
    <source>
        <dbReference type="PROSITE" id="PS50113"/>
    </source>
</evidence>
<feature type="domain" description="PAC" evidence="16">
    <location>
        <begin position="262"/>
        <end position="314"/>
    </location>
</feature>
<dbReference type="Gene3D" id="1.20.120.160">
    <property type="entry name" value="HPT domain"/>
    <property type="match status" value="1"/>
</dbReference>
<evidence type="ECO:0000313" key="18">
    <source>
        <dbReference type="Proteomes" id="UP001202248"/>
    </source>
</evidence>
<dbReference type="EMBL" id="JAKWBL010000002">
    <property type="protein sequence ID" value="MCH5598817.1"/>
    <property type="molecule type" value="Genomic_DNA"/>
</dbReference>
<feature type="domain" description="Response regulatory" evidence="15">
    <location>
        <begin position="578"/>
        <end position="693"/>
    </location>
</feature>
<dbReference type="SUPFAM" id="SSF47226">
    <property type="entry name" value="Histidine-containing phosphotransfer domain, HPT domain"/>
    <property type="match status" value="1"/>
</dbReference>
<dbReference type="RefSeq" id="WP_240830486.1">
    <property type="nucleotide sequence ID" value="NZ_JAKWBL010000002.1"/>
</dbReference>
<feature type="domain" description="Histidine kinase" evidence="14">
    <location>
        <begin position="332"/>
        <end position="553"/>
    </location>
</feature>
<dbReference type="Pfam" id="PF00072">
    <property type="entry name" value="Response_reg"/>
    <property type="match status" value="1"/>
</dbReference>
<feature type="modified residue" description="4-aspartylphosphate" evidence="12">
    <location>
        <position position="627"/>
    </location>
</feature>
<proteinExistence type="predicted"/>
<gene>
    <name evidence="17" type="ORF">MKP09_13335</name>
</gene>
<dbReference type="InterPro" id="IPR001789">
    <property type="entry name" value="Sig_transdc_resp-reg_receiver"/>
</dbReference>
<dbReference type="InterPro" id="IPR035965">
    <property type="entry name" value="PAS-like_dom_sf"/>
</dbReference>
<dbReference type="CDD" id="cd17546">
    <property type="entry name" value="REC_hyHK_CKI1_RcsC-like"/>
    <property type="match status" value="1"/>
</dbReference>
<evidence type="ECO:0000256" key="5">
    <source>
        <dbReference type="ARBA" id="ARBA00022553"/>
    </source>
</evidence>
<evidence type="ECO:0000256" key="13">
    <source>
        <dbReference type="SAM" id="Phobius"/>
    </source>
</evidence>
<dbReference type="InterPro" id="IPR003661">
    <property type="entry name" value="HisK_dim/P_dom"/>
</dbReference>
<keyword evidence="18" id="KW-1185">Reference proteome</keyword>
<dbReference type="SUPFAM" id="SSF55785">
    <property type="entry name" value="PYP-like sensor domain (PAS domain)"/>
    <property type="match status" value="1"/>
</dbReference>
<dbReference type="Pfam" id="PF05227">
    <property type="entry name" value="CHASE3"/>
    <property type="match status" value="1"/>
</dbReference>
<keyword evidence="10" id="KW-0902">Two-component regulatory system</keyword>
<dbReference type="Proteomes" id="UP001202248">
    <property type="component" value="Unassembled WGS sequence"/>
</dbReference>
<dbReference type="PANTHER" id="PTHR45339:SF1">
    <property type="entry name" value="HYBRID SIGNAL TRANSDUCTION HISTIDINE KINASE J"/>
    <property type="match status" value="1"/>
</dbReference>
<evidence type="ECO:0000256" key="9">
    <source>
        <dbReference type="ARBA" id="ARBA00022989"/>
    </source>
</evidence>
<dbReference type="SUPFAM" id="SSF55874">
    <property type="entry name" value="ATPase domain of HSP90 chaperone/DNA topoisomerase II/histidine kinase"/>
    <property type="match status" value="1"/>
</dbReference>
<keyword evidence="11 13" id="KW-0472">Membrane</keyword>
<dbReference type="InterPro" id="IPR011006">
    <property type="entry name" value="CheY-like_superfamily"/>
</dbReference>
<dbReference type="Gene3D" id="3.30.450.20">
    <property type="entry name" value="PAS domain"/>
    <property type="match status" value="1"/>
</dbReference>
<dbReference type="SMART" id="SM00387">
    <property type="entry name" value="HATPase_c"/>
    <property type="match status" value="1"/>
</dbReference>
<dbReference type="PRINTS" id="PR00344">
    <property type="entry name" value="BCTRLSENSOR"/>
</dbReference>
<keyword evidence="5 12" id="KW-0597">Phosphoprotein</keyword>
<evidence type="ECO:0000259" key="15">
    <source>
        <dbReference type="PROSITE" id="PS50110"/>
    </source>
</evidence>
<dbReference type="Gene3D" id="3.40.50.2300">
    <property type="match status" value="1"/>
</dbReference>
<keyword evidence="8 17" id="KW-0067">ATP-binding</keyword>
<dbReference type="PROSITE" id="PS50113">
    <property type="entry name" value="PAC"/>
    <property type="match status" value="1"/>
</dbReference>
<dbReference type="Pfam" id="PF02518">
    <property type="entry name" value="HATPase_c"/>
    <property type="match status" value="1"/>
</dbReference>
<evidence type="ECO:0000256" key="1">
    <source>
        <dbReference type="ARBA" id="ARBA00000085"/>
    </source>
</evidence>
<dbReference type="Gene3D" id="1.10.287.130">
    <property type="match status" value="1"/>
</dbReference>
<keyword evidence="6 13" id="KW-0812">Transmembrane</keyword>
<accession>A0ABS9SKE4</accession>
<evidence type="ECO:0000313" key="17">
    <source>
        <dbReference type="EMBL" id="MCH5598817.1"/>
    </source>
</evidence>
<dbReference type="Gene3D" id="3.30.565.10">
    <property type="entry name" value="Histidine kinase-like ATPase, C-terminal domain"/>
    <property type="match status" value="1"/>
</dbReference>
<dbReference type="SUPFAM" id="SSF47384">
    <property type="entry name" value="Homodimeric domain of signal transducing histidine kinase"/>
    <property type="match status" value="1"/>
</dbReference>
<dbReference type="PROSITE" id="PS50109">
    <property type="entry name" value="HIS_KIN"/>
    <property type="match status" value="1"/>
</dbReference>
<dbReference type="PANTHER" id="PTHR45339">
    <property type="entry name" value="HYBRID SIGNAL TRANSDUCTION HISTIDINE KINASE J"/>
    <property type="match status" value="1"/>
</dbReference>
<evidence type="ECO:0000256" key="3">
    <source>
        <dbReference type="ARBA" id="ARBA00012438"/>
    </source>
</evidence>
<dbReference type="GO" id="GO:0005524">
    <property type="term" value="F:ATP binding"/>
    <property type="evidence" value="ECO:0007669"/>
    <property type="project" value="UniProtKB-KW"/>
</dbReference>
<evidence type="ECO:0000259" key="14">
    <source>
        <dbReference type="PROSITE" id="PS50109"/>
    </source>
</evidence>
<dbReference type="InterPro" id="IPR004358">
    <property type="entry name" value="Sig_transdc_His_kin-like_C"/>
</dbReference>
<dbReference type="InterPro" id="IPR003594">
    <property type="entry name" value="HATPase_dom"/>
</dbReference>
<dbReference type="InterPro" id="IPR007891">
    <property type="entry name" value="CHASE3"/>
</dbReference>
<evidence type="ECO:0000256" key="6">
    <source>
        <dbReference type="ARBA" id="ARBA00022692"/>
    </source>
</evidence>
<dbReference type="InterPro" id="IPR036890">
    <property type="entry name" value="HATPase_C_sf"/>
</dbReference>
<evidence type="ECO:0000256" key="11">
    <source>
        <dbReference type="ARBA" id="ARBA00023136"/>
    </source>
</evidence>
<comment type="catalytic activity">
    <reaction evidence="1">
        <text>ATP + protein L-histidine = ADP + protein N-phospho-L-histidine.</text>
        <dbReference type="EC" id="2.7.13.3"/>
    </reaction>
</comment>
<keyword evidence="4" id="KW-1003">Cell membrane</keyword>
<name>A0ABS9SKE4_9BACT</name>
<evidence type="ECO:0000256" key="10">
    <source>
        <dbReference type="ARBA" id="ARBA00023012"/>
    </source>
</evidence>
<comment type="caution">
    <text evidence="17">The sequence shown here is derived from an EMBL/GenBank/DDBJ whole genome shotgun (WGS) entry which is preliminary data.</text>
</comment>
<organism evidence="17 18">
    <name type="scientific">Niabella ginsengisoli</name>
    <dbReference type="NCBI Taxonomy" id="522298"/>
    <lineage>
        <taxon>Bacteria</taxon>
        <taxon>Pseudomonadati</taxon>
        <taxon>Bacteroidota</taxon>
        <taxon>Chitinophagia</taxon>
        <taxon>Chitinophagales</taxon>
        <taxon>Chitinophagaceae</taxon>
        <taxon>Niabella</taxon>
    </lineage>
</organism>
<comment type="subcellular location">
    <subcellularLocation>
        <location evidence="2">Cell membrane</location>
        <topology evidence="2">Multi-pass membrane protein</topology>
    </subcellularLocation>
</comment>
<reference evidence="17 18" key="1">
    <citation type="submission" date="2022-02" db="EMBL/GenBank/DDBJ databases">
        <authorList>
            <person name="Min J."/>
        </authorList>
    </citation>
    <scope>NUCLEOTIDE SEQUENCE [LARGE SCALE GENOMIC DNA]</scope>
    <source>
        <strain evidence="17 18">GR10-1</strain>
    </source>
</reference>
<keyword evidence="7" id="KW-0547">Nucleotide-binding</keyword>
<evidence type="ECO:0000256" key="7">
    <source>
        <dbReference type="ARBA" id="ARBA00022741"/>
    </source>
</evidence>
<feature type="transmembrane region" description="Helical" evidence="13">
    <location>
        <begin position="144"/>
        <end position="166"/>
    </location>
</feature>
<dbReference type="PROSITE" id="PS50110">
    <property type="entry name" value="RESPONSE_REGULATORY"/>
    <property type="match status" value="1"/>
</dbReference>
<evidence type="ECO:0000256" key="8">
    <source>
        <dbReference type="ARBA" id="ARBA00022840"/>
    </source>
</evidence>
<evidence type="ECO:0000256" key="4">
    <source>
        <dbReference type="ARBA" id="ARBA00022475"/>
    </source>
</evidence>
<dbReference type="InterPro" id="IPR005467">
    <property type="entry name" value="His_kinase_dom"/>
</dbReference>
<dbReference type="CDD" id="cd00082">
    <property type="entry name" value="HisKA"/>
    <property type="match status" value="1"/>
</dbReference>
<dbReference type="SMART" id="SM00388">
    <property type="entry name" value="HisKA"/>
    <property type="match status" value="1"/>
</dbReference>
<protein>
    <recommendedName>
        <fullName evidence="3">histidine kinase</fullName>
        <ecNumber evidence="3">2.7.13.3</ecNumber>
    </recommendedName>
</protein>
<sequence>MRDVNLSGIIITHSQDVLNAIQDVQSAYRGYIITNDSSFLKSFDIANRFLQARISSLKSMPMTYTQRNLLDSISSLALEQKQFAFSIIVKRRYVSFLEAWNFLNSREENRLVNKLRYSVLKFTNAEKNLQSAKLKRENDNFNKVIYVVVISVIAAVLIILLTLIYIRIIYQRLVNTEQLLLKSQLRLESILDKLPVGVIIVNTKSNEYHANNKAVVLLNEQLLPDGNVFESHDKINTLEGVLKPELRDKLFISHAIHGEENIGFNETTINVDDREVPFRVSAIPVYNEKEQLEYAISVFDDISNIKQFENELIEAKKLVEESLRLKQSFLSNMSHEIRTPINAILGFAELLGKRDIGSEENEYVRIIRSAGENLLRLLNDILDFSKLESNMMVFEEHPVSIDGILNSICNLYLPKARNKGITLNYECDANVPEVIVGDPVRLTQVITNIVGNAIKFTPKGSVLIFAKLISTTDTQSIIEFKIKDSGIGISKDKLSRVFKRFEQAGSETTRLYGGTGLGLSIAKHIVQSQGGAISVTSELGVGSIFSFTMPFAKYDSENSVNKKPVESVTDLSFLEDLRILLVEDNTLNIKLINGIFLGTNVKVDVAETGGQAVEKVKDSFYDIILMDIELPDMNGYETTRIIRKDLKIQLPIIALTAHVLAGEKERCLEAGMNDYLTKPVNTRQLFEKINALITREFGLKQLAEEKLAVNTLPSQKLFSTENTVVDLSYLRELSDNNKEFEKEVIELFLSQVPSQMQELEEAIDHRNYSEIKMLAHKLKSSTAVTIGKNLLLTLNCLKKKRSITNCLIVHCVAIASYKTYWQKGLFNWKIYSRPLTDFH</sequence>
<dbReference type="InterPro" id="IPR000700">
    <property type="entry name" value="PAS-assoc_C"/>
</dbReference>
<dbReference type="EC" id="2.7.13.3" evidence="3"/>
<keyword evidence="9 13" id="KW-1133">Transmembrane helix</keyword>
<dbReference type="InterPro" id="IPR036641">
    <property type="entry name" value="HPT_dom_sf"/>
</dbReference>
<evidence type="ECO:0000256" key="2">
    <source>
        <dbReference type="ARBA" id="ARBA00004651"/>
    </source>
</evidence>
<dbReference type="CDD" id="cd16922">
    <property type="entry name" value="HATPase_EvgS-ArcB-TorS-like"/>
    <property type="match status" value="1"/>
</dbReference>
<dbReference type="Pfam" id="PF00512">
    <property type="entry name" value="HisKA"/>
    <property type="match status" value="1"/>
</dbReference>